<sequence length="821" mass="90901">MSNPDRLLPPPRIVKSARKLTDPGNPTRPSTSVATKTVSDGSRPDSRIVARPPAPKPATDPRFDNPTNRPRLVAAKTATNATRPDNHLRAKVPAFKSAIADARFDTRPRDQELNARLVSRNPSRPDAARNVASHEPLQQTDVAARGPKKVTFNIEDFPLPVERRPVARNRVGQNSGRSNPDLGSSGPPERRGELPSQSASFFPERSSRPGAAGKSSANVPHRSRGRQSINNALDRHRATKSQPMSLHIHTESFSGKYARKFEGVGGRTPSRVPRMSSANRDVSRDHLVDSSSEHSSGSENYVDVGLRLSKLSGGESSGNSVEIVRETGVQVKAARKFQCGRKSRKAPPEIRRSVTPANSQSSESSDNDESAIPAPAREDSEELEYVELDLLDHGIAREQPESSSKSDVAKRDEAPAEIPSDTLIEALENISLTTIRLAKLHRLPFMLRNLRKGFLSRCKSLGLDPSRSIPPSKPVTVIYNCVSEQQETQTRMTDWRCPLCDLHGIFPAQQILDAHLQWDHSGVGFCWDMDDYTLWVRLPLTRHVALPVALPASGHVPLLPNPRAMTTTSTRTASTEITDFSSNFHNDEYTPATTQTPSRNTSVSSQLFPDADKLDIKPKWHNAILRTGSLASSTTRSSSVSSRTLSRASSSHASGRPTPAPRSDPLGPAAQYPYLLESDGIYSCRVGGPRLYDLLNTLPLDKFGVLAWVILDREEEIFEIDDVRDEDKVMQALWFRWIFLNRNKFVAEFFEGTKTFINDNWQMIDRAAGVAALRTWLLVLSINNFLLTSDVVVLLCHYRGLTGKEHWYDDNHATQNEVAPV</sequence>
<feature type="region of interest" description="Disordered" evidence="1">
    <location>
        <begin position="395"/>
        <end position="414"/>
    </location>
</feature>
<evidence type="ECO:0000313" key="3">
    <source>
        <dbReference type="Proteomes" id="UP000714275"/>
    </source>
</evidence>
<feature type="compositionally biased region" description="Polar residues" evidence="1">
    <location>
        <begin position="171"/>
        <end position="182"/>
    </location>
</feature>
<feature type="compositionally biased region" description="Polar residues" evidence="1">
    <location>
        <begin position="27"/>
        <end position="40"/>
    </location>
</feature>
<feature type="compositionally biased region" description="Polar residues" evidence="1">
    <location>
        <begin position="591"/>
        <end position="605"/>
    </location>
</feature>
<feature type="region of interest" description="Disordered" evidence="1">
    <location>
        <begin position="1"/>
        <end position="71"/>
    </location>
</feature>
<dbReference type="EMBL" id="JABBWD010000012">
    <property type="protein sequence ID" value="KAG1779412.1"/>
    <property type="molecule type" value="Genomic_DNA"/>
</dbReference>
<feature type="region of interest" description="Disordered" evidence="1">
    <location>
        <begin position="163"/>
        <end position="229"/>
    </location>
</feature>
<feature type="region of interest" description="Disordered" evidence="1">
    <location>
        <begin position="580"/>
        <end position="605"/>
    </location>
</feature>
<dbReference type="Proteomes" id="UP000714275">
    <property type="component" value="Unassembled WGS sequence"/>
</dbReference>
<feature type="region of interest" description="Disordered" evidence="1">
    <location>
        <begin position="634"/>
        <end position="669"/>
    </location>
</feature>
<reference evidence="2" key="1">
    <citation type="journal article" date="2020" name="New Phytol.">
        <title>Comparative genomics reveals dynamic genome evolution in host specialist ectomycorrhizal fungi.</title>
        <authorList>
            <person name="Lofgren L.A."/>
            <person name="Nguyen N.H."/>
            <person name="Vilgalys R."/>
            <person name="Ruytinx J."/>
            <person name="Liao H.L."/>
            <person name="Branco S."/>
            <person name="Kuo A."/>
            <person name="LaButti K."/>
            <person name="Lipzen A."/>
            <person name="Andreopoulos W."/>
            <person name="Pangilinan J."/>
            <person name="Riley R."/>
            <person name="Hundley H."/>
            <person name="Na H."/>
            <person name="Barry K."/>
            <person name="Grigoriev I.V."/>
            <person name="Stajich J.E."/>
            <person name="Kennedy P.G."/>
        </authorList>
    </citation>
    <scope>NUCLEOTIDE SEQUENCE</scope>
    <source>
        <strain evidence="2">DOB743</strain>
    </source>
</reference>
<protein>
    <submittedName>
        <fullName evidence="2">Uncharacterized protein</fullName>
    </submittedName>
</protein>
<comment type="caution">
    <text evidence="2">The sequence shown here is derived from an EMBL/GenBank/DDBJ whole genome shotgun (WGS) entry which is preliminary data.</text>
</comment>
<feature type="compositionally biased region" description="Low complexity" evidence="1">
    <location>
        <begin position="634"/>
        <end position="654"/>
    </location>
</feature>
<proteinExistence type="predicted"/>
<feature type="region of interest" description="Disordered" evidence="1">
    <location>
        <begin position="261"/>
        <end position="300"/>
    </location>
</feature>
<feature type="compositionally biased region" description="Basic and acidic residues" evidence="1">
    <location>
        <begin position="281"/>
        <end position="292"/>
    </location>
</feature>
<gene>
    <name evidence="2" type="ORF">EV702DRAFT_1087975</name>
</gene>
<organism evidence="2 3">
    <name type="scientific">Suillus placidus</name>
    <dbReference type="NCBI Taxonomy" id="48579"/>
    <lineage>
        <taxon>Eukaryota</taxon>
        <taxon>Fungi</taxon>
        <taxon>Dikarya</taxon>
        <taxon>Basidiomycota</taxon>
        <taxon>Agaricomycotina</taxon>
        <taxon>Agaricomycetes</taxon>
        <taxon>Agaricomycetidae</taxon>
        <taxon>Boletales</taxon>
        <taxon>Suillineae</taxon>
        <taxon>Suillaceae</taxon>
        <taxon>Suillus</taxon>
    </lineage>
</organism>
<dbReference type="OrthoDB" id="3249923at2759"/>
<feature type="region of interest" description="Disordered" evidence="1">
    <location>
        <begin position="103"/>
        <end position="149"/>
    </location>
</feature>
<evidence type="ECO:0000313" key="2">
    <source>
        <dbReference type="EMBL" id="KAG1779412.1"/>
    </source>
</evidence>
<feature type="compositionally biased region" description="Basic and acidic residues" evidence="1">
    <location>
        <begin position="103"/>
        <end position="113"/>
    </location>
</feature>
<evidence type="ECO:0000256" key="1">
    <source>
        <dbReference type="SAM" id="MobiDB-lite"/>
    </source>
</evidence>
<feature type="region of interest" description="Disordered" evidence="1">
    <location>
        <begin position="334"/>
        <end position="380"/>
    </location>
</feature>
<name>A0A9P7A0B4_9AGAM</name>
<feature type="compositionally biased region" description="Basic residues" evidence="1">
    <location>
        <begin position="334"/>
        <end position="345"/>
    </location>
</feature>
<dbReference type="AlphaFoldDB" id="A0A9P7A0B4"/>
<keyword evidence="3" id="KW-1185">Reference proteome</keyword>
<accession>A0A9P7A0B4</accession>